<keyword evidence="6 7" id="KW-0472">Membrane</keyword>
<dbReference type="InterPro" id="IPR045621">
    <property type="entry name" value="BPD_transp_1_N"/>
</dbReference>
<evidence type="ECO:0000256" key="1">
    <source>
        <dbReference type="ARBA" id="ARBA00004651"/>
    </source>
</evidence>
<dbReference type="InterPro" id="IPR035906">
    <property type="entry name" value="MetI-like_sf"/>
</dbReference>
<dbReference type="SUPFAM" id="SSF161098">
    <property type="entry name" value="MetI-like"/>
    <property type="match status" value="1"/>
</dbReference>
<dbReference type="GO" id="GO:0005886">
    <property type="term" value="C:plasma membrane"/>
    <property type="evidence" value="ECO:0007669"/>
    <property type="project" value="UniProtKB-SubCell"/>
</dbReference>
<keyword evidence="5 7" id="KW-1133">Transmembrane helix</keyword>
<dbReference type="PROSITE" id="PS50928">
    <property type="entry name" value="ABC_TM1"/>
    <property type="match status" value="1"/>
</dbReference>
<accession>A0A3Q9P0G9</accession>
<dbReference type="Pfam" id="PF19300">
    <property type="entry name" value="BPD_transp_1_N"/>
    <property type="match status" value="1"/>
</dbReference>
<dbReference type="InterPro" id="IPR000515">
    <property type="entry name" value="MetI-like"/>
</dbReference>
<feature type="transmembrane region" description="Helical" evidence="7">
    <location>
        <begin position="14"/>
        <end position="35"/>
    </location>
</feature>
<protein>
    <submittedName>
        <fullName evidence="9">ABC transporter permease</fullName>
    </submittedName>
</protein>
<proteinExistence type="inferred from homology"/>
<feature type="transmembrane region" description="Helical" evidence="7">
    <location>
        <begin position="283"/>
        <end position="309"/>
    </location>
</feature>
<keyword evidence="3" id="KW-1003">Cell membrane</keyword>
<comment type="similarity">
    <text evidence="7">Belongs to the binding-protein-dependent transport system permease family.</text>
</comment>
<evidence type="ECO:0000256" key="5">
    <source>
        <dbReference type="ARBA" id="ARBA00022989"/>
    </source>
</evidence>
<feature type="transmembrane region" description="Helical" evidence="7">
    <location>
        <begin position="147"/>
        <end position="168"/>
    </location>
</feature>
<evidence type="ECO:0000313" key="10">
    <source>
        <dbReference type="Proteomes" id="UP000282731"/>
    </source>
</evidence>
<dbReference type="PANTHER" id="PTHR43163:SF7">
    <property type="entry name" value="DIPEPTIDE-TRANSPORT INTEGRAL MEMBRANE PROTEIN ABC TRANSPORTER DPPB-RELATED"/>
    <property type="match status" value="1"/>
</dbReference>
<dbReference type="Gene3D" id="1.10.3720.10">
    <property type="entry name" value="MetI-like"/>
    <property type="match status" value="1"/>
</dbReference>
<evidence type="ECO:0000259" key="8">
    <source>
        <dbReference type="PROSITE" id="PS50928"/>
    </source>
</evidence>
<organism evidence="9 10">
    <name type="scientific">Brevibacterium aurantiacum</name>
    <dbReference type="NCBI Taxonomy" id="273384"/>
    <lineage>
        <taxon>Bacteria</taxon>
        <taxon>Bacillati</taxon>
        <taxon>Actinomycetota</taxon>
        <taxon>Actinomycetes</taxon>
        <taxon>Micrococcales</taxon>
        <taxon>Brevibacteriaceae</taxon>
        <taxon>Brevibacterium</taxon>
    </lineage>
</organism>
<evidence type="ECO:0000256" key="4">
    <source>
        <dbReference type="ARBA" id="ARBA00022692"/>
    </source>
</evidence>
<evidence type="ECO:0000313" key="9">
    <source>
        <dbReference type="EMBL" id="AZT98877.1"/>
    </source>
</evidence>
<comment type="subcellular location">
    <subcellularLocation>
        <location evidence="1 7">Cell membrane</location>
        <topology evidence="1 7">Multi-pass membrane protein</topology>
    </subcellularLocation>
</comment>
<evidence type="ECO:0000256" key="7">
    <source>
        <dbReference type="RuleBase" id="RU363032"/>
    </source>
</evidence>
<dbReference type="GO" id="GO:0055085">
    <property type="term" value="P:transmembrane transport"/>
    <property type="evidence" value="ECO:0007669"/>
    <property type="project" value="InterPro"/>
</dbReference>
<sequence length="317" mass="33666">MERVTVGKYIARRILLMVPIVLGVATLSFVLMQLAPGDPAAAYLGDKATPEAVAQLRHAWGLDQPFLIQYFQFLGGLIVGDFGPSFIFQTSVLELLKLRMPATLMLMLVSVIFAVAISIPISLWVAATKSPTAAIVSRIFTATVQGMPAFFVGTLLILVLGVNTGLFPVGGYGRNLGEHLYSLVLPGIAVALTICPVLIRSLTAALNDSLSAEYTNFAMSKGLSRSKTVTNYAFRNAGITGISILGIQVGHLVGGALIVENVFAIPGAGSLLMQSVLARDYNVVQALTVVFGVLVVLVYLLTDIVYSVVDPRVRLGG</sequence>
<evidence type="ECO:0000256" key="3">
    <source>
        <dbReference type="ARBA" id="ARBA00022475"/>
    </source>
</evidence>
<gene>
    <name evidence="9" type="ORF">CXR27_19210</name>
</gene>
<reference evidence="9 10" key="1">
    <citation type="submission" date="2017-12" db="EMBL/GenBank/DDBJ databases">
        <authorList>
            <person name="Levesque S."/>
        </authorList>
    </citation>
    <scope>NUCLEOTIDE SEQUENCE [LARGE SCALE GENOMIC DNA]</scope>
    <source>
        <strain evidence="9 10">SMQ-1420</strain>
    </source>
</reference>
<keyword evidence="4 7" id="KW-0812">Transmembrane</keyword>
<dbReference type="Proteomes" id="UP000282731">
    <property type="component" value="Chromosome"/>
</dbReference>
<name>A0A3Q9P0G9_BREAU</name>
<dbReference type="PANTHER" id="PTHR43163">
    <property type="entry name" value="DIPEPTIDE TRANSPORT SYSTEM PERMEASE PROTEIN DPPB-RELATED"/>
    <property type="match status" value="1"/>
</dbReference>
<feature type="domain" description="ABC transmembrane type-1" evidence="8">
    <location>
        <begin position="100"/>
        <end position="302"/>
    </location>
</feature>
<feature type="transmembrane region" description="Helical" evidence="7">
    <location>
        <begin position="180"/>
        <end position="199"/>
    </location>
</feature>
<dbReference type="EMBL" id="CP025334">
    <property type="protein sequence ID" value="AZT98877.1"/>
    <property type="molecule type" value="Genomic_DNA"/>
</dbReference>
<evidence type="ECO:0000256" key="6">
    <source>
        <dbReference type="ARBA" id="ARBA00023136"/>
    </source>
</evidence>
<dbReference type="Pfam" id="PF00528">
    <property type="entry name" value="BPD_transp_1"/>
    <property type="match status" value="1"/>
</dbReference>
<dbReference type="AlphaFoldDB" id="A0A3Q9P0G9"/>
<keyword evidence="2 7" id="KW-0813">Transport</keyword>
<evidence type="ECO:0000256" key="2">
    <source>
        <dbReference type="ARBA" id="ARBA00022448"/>
    </source>
</evidence>
<feature type="transmembrane region" description="Helical" evidence="7">
    <location>
        <begin position="104"/>
        <end position="127"/>
    </location>
</feature>
<reference evidence="9 10" key="2">
    <citation type="submission" date="2019-01" db="EMBL/GenBank/DDBJ databases">
        <title>Comparative genomic analysis of Brevibacterium aurantiacum sheds light on its evolution and its adaptation to smear-ripened cheeses.</title>
        <authorList>
            <person name="Moineau S."/>
        </authorList>
    </citation>
    <scope>NUCLEOTIDE SEQUENCE [LARGE SCALE GENOMIC DNA]</scope>
    <source>
        <strain evidence="9 10">SMQ-1420</strain>
    </source>
</reference>